<dbReference type="Proteomes" id="UP000839708">
    <property type="component" value="Unassembled WGS sequence"/>
</dbReference>
<feature type="non-terminal residue" evidence="1">
    <location>
        <position position="1"/>
    </location>
</feature>
<sequence>ARRQNEGLNTEWRSVRPVTDRTRHTGSGWQVYPHAPPGWREKSGVGTATAFVTFIHRKVAYLQDKPVDNNTSPDTAPAS</sequence>
<dbReference type="EMBL" id="AAGTQF010000206">
    <property type="protein sequence ID" value="EBR8575424.1"/>
    <property type="molecule type" value="Genomic_DNA"/>
</dbReference>
<comment type="caution">
    <text evidence="1">The sequence shown here is derived from an EMBL/GenBank/DDBJ whole genome shotgun (WGS) entry which is preliminary data.</text>
</comment>
<reference evidence="1" key="1">
    <citation type="submission" date="2018-06" db="EMBL/GenBank/DDBJ databases">
        <authorList>
            <person name="Ashton P.M."/>
            <person name="Dallman T."/>
            <person name="Nair S."/>
            <person name="De Pinna E."/>
            <person name="Peters T."/>
            <person name="Grant K."/>
        </authorList>
    </citation>
    <scope>NUCLEOTIDE SEQUENCE [LARGE SCALE GENOMIC DNA]</scope>
    <source>
        <strain evidence="1">498895</strain>
    </source>
</reference>
<dbReference type="AlphaFoldDB" id="A0A5U8KE25"/>
<gene>
    <name evidence="1" type="ORF">DOV67_28795</name>
</gene>
<evidence type="ECO:0000313" key="1">
    <source>
        <dbReference type="EMBL" id="EBR8575424.1"/>
    </source>
</evidence>
<accession>A0A5U8KE25</accession>
<proteinExistence type="predicted"/>
<organism evidence="1">
    <name type="scientific">Salmonella enterica subsp. enterica serovar Java</name>
    <dbReference type="NCBI Taxonomy" id="224729"/>
    <lineage>
        <taxon>Bacteria</taxon>
        <taxon>Pseudomonadati</taxon>
        <taxon>Pseudomonadota</taxon>
        <taxon>Gammaproteobacteria</taxon>
        <taxon>Enterobacterales</taxon>
        <taxon>Enterobacteriaceae</taxon>
        <taxon>Salmonella</taxon>
    </lineage>
</organism>
<protein>
    <submittedName>
        <fullName evidence="1">Uncharacterized protein</fullName>
    </submittedName>
</protein>
<name>A0A5U8KE25_SALEB</name>